<keyword evidence="2" id="KW-1185">Reference proteome</keyword>
<protein>
    <recommendedName>
        <fullName evidence="3">Septum formation initiator family protein</fullName>
    </recommendedName>
</protein>
<dbReference type="EMBL" id="BAABHC010000041">
    <property type="protein sequence ID" value="GAA4444980.1"/>
    <property type="molecule type" value="Genomic_DNA"/>
</dbReference>
<reference evidence="2" key="1">
    <citation type="journal article" date="2019" name="Int. J. Syst. Evol. Microbiol.">
        <title>The Global Catalogue of Microorganisms (GCM) 10K type strain sequencing project: providing services to taxonomists for standard genome sequencing and annotation.</title>
        <authorList>
            <consortium name="The Broad Institute Genomics Platform"/>
            <consortium name="The Broad Institute Genome Sequencing Center for Infectious Disease"/>
            <person name="Wu L."/>
            <person name="Ma J."/>
        </authorList>
    </citation>
    <scope>NUCLEOTIDE SEQUENCE [LARGE SCALE GENOMIC DNA]</scope>
    <source>
        <strain evidence="2">JCM 17926</strain>
    </source>
</reference>
<evidence type="ECO:0000313" key="1">
    <source>
        <dbReference type="EMBL" id="GAA4444980.1"/>
    </source>
</evidence>
<organism evidence="1 2">
    <name type="scientific">Pontibacter saemangeumensis</name>
    <dbReference type="NCBI Taxonomy" id="1084525"/>
    <lineage>
        <taxon>Bacteria</taxon>
        <taxon>Pseudomonadati</taxon>
        <taxon>Bacteroidota</taxon>
        <taxon>Cytophagia</taxon>
        <taxon>Cytophagales</taxon>
        <taxon>Hymenobacteraceae</taxon>
        <taxon>Pontibacter</taxon>
    </lineage>
</organism>
<evidence type="ECO:0008006" key="3">
    <source>
        <dbReference type="Google" id="ProtNLM"/>
    </source>
</evidence>
<gene>
    <name evidence="1" type="ORF">GCM10023188_47560</name>
</gene>
<dbReference type="RefSeq" id="WP_345163374.1">
    <property type="nucleotide sequence ID" value="NZ_BAABHC010000041.1"/>
</dbReference>
<evidence type="ECO:0000313" key="2">
    <source>
        <dbReference type="Proteomes" id="UP001500552"/>
    </source>
</evidence>
<name>A0ABP8M8V7_9BACT</name>
<accession>A0ABP8M8V7</accession>
<sequence>MVKGEEHIGKSRSAKAAWGLALLLLLVALPGYGQISFKAHERHEREMRKSLKEAEQADLAYKETHLNTHAYSFRKGVAARKRLKQQERSGYQFNENGKPVKWTKIFRKRKHKREKKTD</sequence>
<proteinExistence type="predicted"/>
<comment type="caution">
    <text evidence="1">The sequence shown here is derived from an EMBL/GenBank/DDBJ whole genome shotgun (WGS) entry which is preliminary data.</text>
</comment>
<dbReference type="Proteomes" id="UP001500552">
    <property type="component" value="Unassembled WGS sequence"/>
</dbReference>